<dbReference type="PANTHER" id="PTHR18964">
    <property type="entry name" value="ROK (REPRESSOR, ORF, KINASE) FAMILY"/>
    <property type="match status" value="1"/>
</dbReference>
<evidence type="ECO:0000313" key="3">
    <source>
        <dbReference type="Proteomes" id="UP000199064"/>
    </source>
</evidence>
<keyword evidence="2" id="KW-0418">Kinase</keyword>
<gene>
    <name evidence="2" type="ORF">SAMN05216452_0236</name>
</gene>
<dbReference type="Gene3D" id="1.10.10.10">
    <property type="entry name" value="Winged helix-like DNA-binding domain superfamily/Winged helix DNA-binding domain"/>
    <property type="match status" value="1"/>
</dbReference>
<dbReference type="Pfam" id="PF00480">
    <property type="entry name" value="ROK"/>
    <property type="match status" value="1"/>
</dbReference>
<dbReference type="InterPro" id="IPR036388">
    <property type="entry name" value="WH-like_DNA-bd_sf"/>
</dbReference>
<protein>
    <submittedName>
        <fullName evidence="2">Sugar kinase of the NBD/HSP70 family, may contain an N-terminal HTH domain</fullName>
    </submittedName>
</protein>
<organism evidence="2 3">
    <name type="scientific">Nitratireductor aquibiodomus</name>
    <dbReference type="NCBI Taxonomy" id="204799"/>
    <lineage>
        <taxon>Bacteria</taxon>
        <taxon>Pseudomonadati</taxon>
        <taxon>Pseudomonadota</taxon>
        <taxon>Alphaproteobacteria</taxon>
        <taxon>Hyphomicrobiales</taxon>
        <taxon>Phyllobacteriaceae</taxon>
        <taxon>Nitratireductor</taxon>
    </lineage>
</organism>
<dbReference type="Gene3D" id="3.30.420.40">
    <property type="match status" value="2"/>
</dbReference>
<keyword evidence="2" id="KW-0808">Transferase</keyword>
<dbReference type="Proteomes" id="UP000199064">
    <property type="component" value="Unassembled WGS sequence"/>
</dbReference>
<dbReference type="SUPFAM" id="SSF46785">
    <property type="entry name" value="Winged helix' DNA-binding domain"/>
    <property type="match status" value="1"/>
</dbReference>
<dbReference type="InterPro" id="IPR036390">
    <property type="entry name" value="WH_DNA-bd_sf"/>
</dbReference>
<dbReference type="PANTHER" id="PTHR18964:SF149">
    <property type="entry name" value="BIFUNCTIONAL UDP-N-ACETYLGLUCOSAMINE 2-EPIMERASE_N-ACETYLMANNOSAMINE KINASE"/>
    <property type="match status" value="1"/>
</dbReference>
<dbReference type="InterPro" id="IPR043129">
    <property type="entry name" value="ATPase_NBD"/>
</dbReference>
<reference evidence="3" key="1">
    <citation type="submission" date="2016-10" db="EMBL/GenBank/DDBJ databases">
        <authorList>
            <person name="Varghese N."/>
            <person name="Submissions S."/>
        </authorList>
    </citation>
    <scope>NUCLEOTIDE SEQUENCE [LARGE SCALE GENOMIC DNA]</scope>
    <source>
        <strain evidence="3">ES.061</strain>
    </source>
</reference>
<evidence type="ECO:0000313" key="2">
    <source>
        <dbReference type="EMBL" id="SEB35316.1"/>
    </source>
</evidence>
<dbReference type="EMBL" id="FNSL01000001">
    <property type="protein sequence ID" value="SEB35316.1"/>
    <property type="molecule type" value="Genomic_DNA"/>
</dbReference>
<dbReference type="InterPro" id="IPR000600">
    <property type="entry name" value="ROK"/>
</dbReference>
<dbReference type="RefSeq" id="WP_025029765.1">
    <property type="nucleotide sequence ID" value="NZ_FNSL01000001.1"/>
</dbReference>
<evidence type="ECO:0000256" key="1">
    <source>
        <dbReference type="ARBA" id="ARBA00006479"/>
    </source>
</evidence>
<proteinExistence type="inferred from homology"/>
<dbReference type="GO" id="GO:0016301">
    <property type="term" value="F:kinase activity"/>
    <property type="evidence" value="ECO:0007669"/>
    <property type="project" value="UniProtKB-KW"/>
</dbReference>
<accession>A0A1H4INT5</accession>
<dbReference type="SUPFAM" id="SSF53067">
    <property type="entry name" value="Actin-like ATPase domain"/>
    <property type="match status" value="1"/>
</dbReference>
<keyword evidence="3" id="KW-1185">Reference proteome</keyword>
<name>A0A1H4INT5_9HYPH</name>
<sequence>MKISNPRRIVGSNAERTRLHNRQVVLGHVRERQPIGRAEIARISGLSTQAVSNIIAELEEDRLLIEAGRQSEGRGLPVLKYRLNADGAVALGIEVRPDAMFGALVNLEGETLFTTREALPDNAPSTVVSVARRIRASALEGRCGKTQKILGAGVVMPGPFGKVGISGAGQSALHGWEDSDPVAVFEEALDMPVVVENDATAAAVAERVRGVATGLRTFCFIYFGAGLGLGVVAEGEVQRGAFGNAGEIGHVIVRPGGRLCACGNHGCLETYASRIAARTRLAGAGIEIGSASDIENLYRAGNAHLMEWIDEASGPLSQAVGLIENLFDPETVILGGAMPDAVLDHLIASLDLPGGSVAARAGRATPRVQRGSCGRLTAALGGAALVIHDTITPRIAAKT</sequence>
<comment type="similarity">
    <text evidence="1">Belongs to the ROK (NagC/XylR) family.</text>
</comment>
<dbReference type="AlphaFoldDB" id="A0A1H4INT5"/>